<dbReference type="Proteomes" id="UP000052022">
    <property type="component" value="Unassembled WGS sequence"/>
</dbReference>
<dbReference type="Gene3D" id="1.20.58.430">
    <property type="entry name" value="Type IV secretion system, VirB5-domain"/>
    <property type="match status" value="1"/>
</dbReference>
<dbReference type="OrthoDB" id="8100773at2"/>
<evidence type="ECO:0000313" key="4">
    <source>
        <dbReference type="Proteomes" id="UP000052022"/>
    </source>
</evidence>
<dbReference type="STRING" id="928856.SAMN04488049_1258"/>
<dbReference type="SUPFAM" id="SSF101082">
    <property type="entry name" value="Typo IV secretion system protein TraC"/>
    <property type="match status" value="1"/>
</dbReference>
<dbReference type="InterPro" id="IPR023220">
    <property type="entry name" value="T4SS_VirB5-domain"/>
</dbReference>
<dbReference type="InterPro" id="IPR014158">
    <property type="entry name" value="T4SS_VirB5"/>
</dbReference>
<keyword evidence="4" id="KW-1185">Reference proteome</keyword>
<evidence type="ECO:0000256" key="1">
    <source>
        <dbReference type="SAM" id="Coils"/>
    </source>
</evidence>
<gene>
    <name evidence="3" type="ORF">TRM7557_01158</name>
</gene>
<evidence type="ECO:0000313" key="3">
    <source>
        <dbReference type="EMBL" id="CUH76990.1"/>
    </source>
</evidence>
<dbReference type="Pfam" id="PF07996">
    <property type="entry name" value="T4SS"/>
    <property type="match status" value="1"/>
</dbReference>
<dbReference type="RefSeq" id="WP_058289277.1">
    <property type="nucleotide sequence ID" value="NZ_CYSD01000016.1"/>
</dbReference>
<proteinExistence type="predicted"/>
<feature type="chain" id="PRO_5006063084" evidence="2">
    <location>
        <begin position="22"/>
        <end position="259"/>
    </location>
</feature>
<feature type="signal peptide" evidence="2">
    <location>
        <begin position="1"/>
        <end position="21"/>
    </location>
</feature>
<organism evidence="3 4">
    <name type="scientific">Tritonibacter multivorans</name>
    <dbReference type="NCBI Taxonomy" id="928856"/>
    <lineage>
        <taxon>Bacteria</taxon>
        <taxon>Pseudomonadati</taxon>
        <taxon>Pseudomonadota</taxon>
        <taxon>Alphaproteobacteria</taxon>
        <taxon>Rhodobacterales</taxon>
        <taxon>Paracoccaceae</taxon>
        <taxon>Tritonibacter</taxon>
    </lineage>
</organism>
<name>A0A0P1G5D4_9RHOB</name>
<keyword evidence="2" id="KW-0732">Signal</keyword>
<keyword evidence="1" id="KW-0175">Coiled coil</keyword>
<reference evidence="3 4" key="1">
    <citation type="submission" date="2015-09" db="EMBL/GenBank/DDBJ databases">
        <authorList>
            <consortium name="Swine Surveillance"/>
        </authorList>
    </citation>
    <scope>NUCLEOTIDE SEQUENCE [LARGE SCALE GENOMIC DNA]</scope>
    <source>
        <strain evidence="3 4">CECT 7557</strain>
    </source>
</reference>
<feature type="coiled-coil region" evidence="1">
    <location>
        <begin position="53"/>
        <end position="80"/>
    </location>
</feature>
<protein>
    <submittedName>
        <fullName evidence="3">P-type DNA transfer protein VirB5</fullName>
    </submittedName>
</protein>
<accession>A0A0P1G5D4</accession>
<sequence>MIRFLSTAATCALLVASPASAQGVPTIDTRNIAQEIRQLQQMLEDFGIQTDQLDTLLEQLDLVQQQLDTLNETYAALTGATDIIEMAMGGDLDGLLDQEFGDLLGTIRQIQSGDFSGLIGNAAPQMEGRMTQALEDAGFDQDSLSDMASSGNPGAERIASQAGTGAVMSAAAENSYDEAAQSLERVEQLVSLIPDMETLKEAVDHNTRVTAELAIAMTRMWELEAIQTVGAGQSGVVDAATLAEERRYMDFTLPDLRAD</sequence>
<evidence type="ECO:0000256" key="2">
    <source>
        <dbReference type="SAM" id="SignalP"/>
    </source>
</evidence>
<dbReference type="EMBL" id="CYSD01000016">
    <property type="protein sequence ID" value="CUH76990.1"/>
    <property type="molecule type" value="Genomic_DNA"/>
</dbReference>
<dbReference type="AlphaFoldDB" id="A0A0P1G5D4"/>